<gene>
    <name evidence="1" type="ORF">RRG08_054575</name>
</gene>
<sequence>MTTAISEMRMRCQPCNRLASTQPNLMVSLPSRCNRNTPSSVSVQTFSNMQDITIKLSSTIGSSWKEHMVDLQASLPA</sequence>
<proteinExistence type="predicted"/>
<dbReference type="EMBL" id="JAWDGP010000750">
    <property type="protein sequence ID" value="KAK3797545.1"/>
    <property type="molecule type" value="Genomic_DNA"/>
</dbReference>
<evidence type="ECO:0000313" key="2">
    <source>
        <dbReference type="Proteomes" id="UP001283361"/>
    </source>
</evidence>
<evidence type="ECO:0000313" key="1">
    <source>
        <dbReference type="EMBL" id="KAK3797545.1"/>
    </source>
</evidence>
<accession>A0AAE1B1J7</accession>
<protein>
    <submittedName>
        <fullName evidence="1">Uncharacterized protein</fullName>
    </submittedName>
</protein>
<name>A0AAE1B1J7_9GAST</name>
<organism evidence="1 2">
    <name type="scientific">Elysia crispata</name>
    <name type="common">lettuce slug</name>
    <dbReference type="NCBI Taxonomy" id="231223"/>
    <lineage>
        <taxon>Eukaryota</taxon>
        <taxon>Metazoa</taxon>
        <taxon>Spiralia</taxon>
        <taxon>Lophotrochozoa</taxon>
        <taxon>Mollusca</taxon>
        <taxon>Gastropoda</taxon>
        <taxon>Heterobranchia</taxon>
        <taxon>Euthyneura</taxon>
        <taxon>Panpulmonata</taxon>
        <taxon>Sacoglossa</taxon>
        <taxon>Placobranchoidea</taxon>
        <taxon>Plakobranchidae</taxon>
        <taxon>Elysia</taxon>
    </lineage>
</organism>
<reference evidence="1" key="1">
    <citation type="journal article" date="2023" name="G3 (Bethesda)">
        <title>A reference genome for the long-term kleptoplast-retaining sea slug Elysia crispata morphotype clarki.</title>
        <authorList>
            <person name="Eastman K.E."/>
            <person name="Pendleton A.L."/>
            <person name="Shaikh M.A."/>
            <person name="Suttiyut T."/>
            <person name="Ogas R."/>
            <person name="Tomko P."/>
            <person name="Gavelis G."/>
            <person name="Widhalm J.R."/>
            <person name="Wisecaver J.H."/>
        </authorList>
    </citation>
    <scope>NUCLEOTIDE SEQUENCE</scope>
    <source>
        <strain evidence="1">ECLA1</strain>
    </source>
</reference>
<dbReference type="AlphaFoldDB" id="A0AAE1B1J7"/>
<comment type="caution">
    <text evidence="1">The sequence shown here is derived from an EMBL/GenBank/DDBJ whole genome shotgun (WGS) entry which is preliminary data.</text>
</comment>
<keyword evidence="2" id="KW-1185">Reference proteome</keyword>
<dbReference type="Proteomes" id="UP001283361">
    <property type="component" value="Unassembled WGS sequence"/>
</dbReference>